<dbReference type="NCBIfam" id="TIGR00756">
    <property type="entry name" value="PPR"/>
    <property type="match status" value="14"/>
</dbReference>
<dbReference type="Pfam" id="PF01535">
    <property type="entry name" value="PPR"/>
    <property type="match status" value="3"/>
</dbReference>
<evidence type="ECO:0000256" key="1">
    <source>
        <dbReference type="ARBA" id="ARBA00007626"/>
    </source>
</evidence>
<evidence type="ECO:0000256" key="2">
    <source>
        <dbReference type="ARBA" id="ARBA00022737"/>
    </source>
</evidence>
<reference evidence="4" key="1">
    <citation type="journal article" date="2023" name="Plant J.">
        <title>The genome of the king protea, Protea cynaroides.</title>
        <authorList>
            <person name="Chang J."/>
            <person name="Duong T.A."/>
            <person name="Schoeman C."/>
            <person name="Ma X."/>
            <person name="Roodt D."/>
            <person name="Barker N."/>
            <person name="Li Z."/>
            <person name="Van de Peer Y."/>
            <person name="Mizrachi E."/>
        </authorList>
    </citation>
    <scope>NUCLEOTIDE SEQUENCE</scope>
    <source>
        <tissue evidence="4">Young leaves</tissue>
    </source>
</reference>
<dbReference type="PROSITE" id="PS51375">
    <property type="entry name" value="PPR"/>
    <property type="match status" value="15"/>
</dbReference>
<dbReference type="Proteomes" id="UP001141806">
    <property type="component" value="Unassembled WGS sequence"/>
</dbReference>
<feature type="repeat" description="PPR" evidence="3">
    <location>
        <begin position="237"/>
        <end position="271"/>
    </location>
</feature>
<keyword evidence="2" id="KW-0677">Repeat</keyword>
<protein>
    <recommendedName>
        <fullName evidence="6">Pentatricopeptide repeat-containing protein</fullName>
    </recommendedName>
</protein>
<feature type="repeat" description="PPR" evidence="3">
    <location>
        <begin position="551"/>
        <end position="585"/>
    </location>
</feature>
<evidence type="ECO:0008006" key="6">
    <source>
        <dbReference type="Google" id="ProtNLM"/>
    </source>
</evidence>
<feature type="repeat" description="PPR" evidence="3">
    <location>
        <begin position="377"/>
        <end position="411"/>
    </location>
</feature>
<evidence type="ECO:0000313" key="4">
    <source>
        <dbReference type="EMBL" id="KAJ4954083.1"/>
    </source>
</evidence>
<feature type="repeat" description="PPR" evidence="3">
    <location>
        <begin position="163"/>
        <end position="197"/>
    </location>
</feature>
<feature type="repeat" description="PPR" evidence="3">
    <location>
        <begin position="586"/>
        <end position="620"/>
    </location>
</feature>
<sequence>MSKTLFFRIKPSHNPKPPLNSHYETRISKLVEDVSEILRTHEQYDESLETRFSEEDLLVSEAASLVLNRIRDAELGVKFFDWVSRRPWSSPDSRCYSSLLKVLAHSKLFSEIETLLENMRNEDKLPTHESLNVLIRAYADSGFVDKALEFYSVIVKMHDSFPNVFTCNSLLNLLVKHRRIDVARQIYDEMLQRNNCEHSSADNYSTCIMVRGLCREGQVEAGRKLIEDRWGKGCIPNVVFYNTLIDGYCKKGDVQRAYGIFREMKLKGFLPTLVSYGAIINGFCKQGNFKAIDQLLSEVKTRGLCVNVQIYNNIIDAQCKHGSILQAMETFRKMVGNGCEPDVITYNTMICGYCKEGKVHEAYDLLRQAVNRGLMPNKYSYTPLVHGYSKQGEAVRASNLLIEMMEGGHKPDLVTYGALIHGLVLAGEVNVALTIRDKMIERGVFPDSGIYNVLMSGLCKKGLFPATKQLLEEMLYHKITPDAFVYTTIIDGFIRHGDIDEAKKLFNLLIENCDPGLVGYNTMIKGYCKFGMMKDAISCIGRMRERHIFPDAFTYSTIVDGYVKQDDMDGALRAFRNMMQQRCKPNVVTYSSLINGFCRKGESHRAVGLFREMQSCGLTPNVVTYSVLIGHFCKDGKLGKAASFFEEMLINKCTPNDITYHYLIKGLMKNISEEDVFQEHPKSLVLNLFERMISDRWDPRTAANNAILICLCQHGMLKNALELRDKWLGKGYLLDPVTFTALLRGVCIEGRSREWNNILSCNLNQRERQVALDYSLLLDQYLPHGVISEASQILQFLVEECKADNQKLSKEEVNGLKISVI</sequence>
<dbReference type="SUPFAM" id="SSF48452">
    <property type="entry name" value="TPR-like"/>
    <property type="match status" value="1"/>
</dbReference>
<organism evidence="4 5">
    <name type="scientific">Protea cynaroides</name>
    <dbReference type="NCBI Taxonomy" id="273540"/>
    <lineage>
        <taxon>Eukaryota</taxon>
        <taxon>Viridiplantae</taxon>
        <taxon>Streptophyta</taxon>
        <taxon>Embryophyta</taxon>
        <taxon>Tracheophyta</taxon>
        <taxon>Spermatophyta</taxon>
        <taxon>Magnoliopsida</taxon>
        <taxon>Proteales</taxon>
        <taxon>Proteaceae</taxon>
        <taxon>Protea</taxon>
    </lineage>
</organism>
<dbReference type="InterPro" id="IPR011990">
    <property type="entry name" value="TPR-like_helical_dom_sf"/>
</dbReference>
<dbReference type="GO" id="GO:0031930">
    <property type="term" value="P:mitochondria-nucleus signaling pathway"/>
    <property type="evidence" value="ECO:0007669"/>
    <property type="project" value="TreeGrafter"/>
</dbReference>
<dbReference type="InterPro" id="IPR002885">
    <property type="entry name" value="PPR_rpt"/>
</dbReference>
<feature type="repeat" description="PPR" evidence="3">
    <location>
        <begin position="272"/>
        <end position="306"/>
    </location>
</feature>
<feature type="repeat" description="PPR" evidence="3">
    <location>
        <begin position="412"/>
        <end position="446"/>
    </location>
</feature>
<proteinExistence type="inferred from homology"/>
<dbReference type="OrthoDB" id="185373at2759"/>
<dbReference type="PANTHER" id="PTHR47936:SF7">
    <property type="entry name" value="TETRATRICOPEPTIDE-LIKE HELICAL DOMAIN SUPERFAMILY"/>
    <property type="match status" value="1"/>
</dbReference>
<dbReference type="AlphaFoldDB" id="A0A9Q0GWU6"/>
<comment type="similarity">
    <text evidence="1">Belongs to the PPR family. P subfamily.</text>
</comment>
<dbReference type="Pfam" id="PF12854">
    <property type="entry name" value="PPR_1"/>
    <property type="match status" value="2"/>
</dbReference>
<feature type="repeat" description="PPR" evidence="3">
    <location>
        <begin position="516"/>
        <end position="550"/>
    </location>
</feature>
<dbReference type="GO" id="GO:0009507">
    <property type="term" value="C:chloroplast"/>
    <property type="evidence" value="ECO:0007669"/>
    <property type="project" value="TreeGrafter"/>
</dbReference>
<dbReference type="Pfam" id="PF13041">
    <property type="entry name" value="PPR_2"/>
    <property type="match status" value="6"/>
</dbReference>
<dbReference type="Gene3D" id="1.25.40.10">
    <property type="entry name" value="Tetratricopeptide repeat domain"/>
    <property type="match status" value="7"/>
</dbReference>
<gene>
    <name evidence="4" type="ORF">NE237_030915</name>
</gene>
<comment type="caution">
    <text evidence="4">The sequence shown here is derived from an EMBL/GenBank/DDBJ whole genome shotgun (WGS) entry which is preliminary data.</text>
</comment>
<feature type="repeat" description="PPR" evidence="3">
    <location>
        <begin position="202"/>
        <end position="236"/>
    </location>
</feature>
<name>A0A9Q0GWU6_9MAGN</name>
<dbReference type="GO" id="GO:0010019">
    <property type="term" value="P:chloroplast-nucleus signaling pathway"/>
    <property type="evidence" value="ECO:0007669"/>
    <property type="project" value="TreeGrafter"/>
</dbReference>
<feature type="repeat" description="PPR" evidence="3">
    <location>
        <begin position="482"/>
        <end position="512"/>
    </location>
</feature>
<feature type="repeat" description="PPR" evidence="3">
    <location>
        <begin position="92"/>
        <end position="126"/>
    </location>
</feature>
<feature type="repeat" description="PPR" evidence="3">
    <location>
        <begin position="307"/>
        <end position="341"/>
    </location>
</feature>
<feature type="repeat" description="PPR" evidence="3">
    <location>
        <begin position="621"/>
        <end position="655"/>
    </location>
</feature>
<dbReference type="PANTHER" id="PTHR47936">
    <property type="entry name" value="PPR_LONG DOMAIN-CONTAINING PROTEIN"/>
    <property type="match status" value="1"/>
</dbReference>
<keyword evidence="5" id="KW-1185">Reference proteome</keyword>
<evidence type="ECO:0000313" key="5">
    <source>
        <dbReference type="Proteomes" id="UP001141806"/>
    </source>
</evidence>
<dbReference type="EMBL" id="JAMYWD010000012">
    <property type="protein sequence ID" value="KAJ4954083.1"/>
    <property type="molecule type" value="Genomic_DNA"/>
</dbReference>
<evidence type="ECO:0000256" key="3">
    <source>
        <dbReference type="PROSITE-ProRule" id="PRU00708"/>
    </source>
</evidence>
<feature type="repeat" description="PPR" evidence="3">
    <location>
        <begin position="342"/>
        <end position="376"/>
    </location>
</feature>
<feature type="repeat" description="PPR" evidence="3">
    <location>
        <begin position="447"/>
        <end position="481"/>
    </location>
</feature>
<accession>A0A9Q0GWU6</accession>